<evidence type="ECO:0000256" key="1">
    <source>
        <dbReference type="SAM" id="MobiDB-lite"/>
    </source>
</evidence>
<dbReference type="AlphaFoldDB" id="A0A1X1XJA4"/>
<protein>
    <recommendedName>
        <fullName evidence="2">HNH nuclease domain-containing protein</fullName>
    </recommendedName>
</protein>
<name>A0A1X1XJA4_9MYCO</name>
<dbReference type="EMBL" id="LQPE01000159">
    <property type="protein sequence ID" value="ORV98808.1"/>
    <property type="molecule type" value="Genomic_DNA"/>
</dbReference>
<evidence type="ECO:0000313" key="4">
    <source>
        <dbReference type="Proteomes" id="UP000193487"/>
    </source>
</evidence>
<evidence type="ECO:0000313" key="3">
    <source>
        <dbReference type="EMBL" id="ORV98808.1"/>
    </source>
</evidence>
<dbReference type="OrthoDB" id="5242272at2"/>
<gene>
    <name evidence="3" type="ORF">AWC14_00885</name>
</gene>
<dbReference type="Proteomes" id="UP000193487">
    <property type="component" value="Unassembled WGS sequence"/>
</dbReference>
<dbReference type="SMART" id="SM00507">
    <property type="entry name" value="HNHc"/>
    <property type="match status" value="1"/>
</dbReference>
<keyword evidence="4" id="KW-1185">Reference proteome</keyword>
<dbReference type="STRING" id="487514.A5707_14130"/>
<dbReference type="Pfam" id="PF02720">
    <property type="entry name" value="DUF222"/>
    <property type="match status" value="1"/>
</dbReference>
<dbReference type="CDD" id="cd00085">
    <property type="entry name" value="HNHc"/>
    <property type="match status" value="1"/>
</dbReference>
<feature type="domain" description="HNH nuclease" evidence="2">
    <location>
        <begin position="360"/>
        <end position="411"/>
    </location>
</feature>
<proteinExistence type="predicted"/>
<dbReference type="RefSeq" id="WP_052425627.1">
    <property type="nucleotide sequence ID" value="NZ_BBKA01000077.1"/>
</dbReference>
<dbReference type="InterPro" id="IPR003615">
    <property type="entry name" value="HNH_nuc"/>
</dbReference>
<sequence>MFDNSLPGLKALESADDAMVVAAIAGWARVEAAAAARRLAAIGELVARRVQGGSPETGRWSCDNWDAMAAEVAAALGLSHGMASGQMYLAVTLRDRLPAVAALFADGMISARLVSTIAWHTDLIKDAEALRLVDKSLARDAVRFGPLSATKTAQAIEAIVDQYDPGALRRTRAHARSRDVVIDSADQESGTAPMWGRLFAADAAVLDRRLMQMAHQVCDDDPRTIAQRRADALGALAAGAERLACGCGNADCPAAGQDGERPANVVIHVVAHESAVQAQPDPHLSGQPAPAPIARDEPLSGPATPEPDVPAVRLPPAVLTDGAVVPPAVLAELVRNGAKLEPVRHPGDSAPESGYRPSAALERFVRCRDMTCRFPNCDRPAEFCDVDHTVPYPLGPTHASNLKCLCRKHHLLKTFWTAWHDEQHPDGTVIWTSPTGQTYTTRPGSRLLFPSLCLPTGELRSAPTPMQPPGERGLMMPLRRRTREQDRAKRIDAERALNAAHIAERNQPPPF</sequence>
<comment type="caution">
    <text evidence="3">The sequence shown here is derived from an EMBL/GenBank/DDBJ whole genome shotgun (WGS) entry which is preliminary data.</text>
</comment>
<dbReference type="InterPro" id="IPR003870">
    <property type="entry name" value="DUF222"/>
</dbReference>
<evidence type="ECO:0000259" key="2">
    <source>
        <dbReference type="SMART" id="SM00507"/>
    </source>
</evidence>
<feature type="region of interest" description="Disordered" evidence="1">
    <location>
        <begin position="276"/>
        <end position="312"/>
    </location>
</feature>
<organism evidence="3 4">
    <name type="scientific">Mycobacterium kyorinense</name>
    <dbReference type="NCBI Taxonomy" id="487514"/>
    <lineage>
        <taxon>Bacteria</taxon>
        <taxon>Bacillati</taxon>
        <taxon>Actinomycetota</taxon>
        <taxon>Actinomycetes</taxon>
        <taxon>Mycobacteriales</taxon>
        <taxon>Mycobacteriaceae</taxon>
        <taxon>Mycobacterium</taxon>
    </lineage>
</organism>
<accession>A0A1X1XJA4</accession>
<reference evidence="3 4" key="1">
    <citation type="submission" date="2016-01" db="EMBL/GenBank/DDBJ databases">
        <title>The new phylogeny of the genus Mycobacterium.</title>
        <authorList>
            <person name="Tarcisio F."/>
            <person name="Conor M."/>
            <person name="Antonella G."/>
            <person name="Elisabetta G."/>
            <person name="Giulia F.S."/>
            <person name="Sara T."/>
            <person name="Anna F."/>
            <person name="Clotilde B."/>
            <person name="Roberto B."/>
            <person name="Veronica D.S."/>
            <person name="Fabio R."/>
            <person name="Monica P."/>
            <person name="Olivier J."/>
            <person name="Enrico T."/>
            <person name="Nicola S."/>
        </authorList>
    </citation>
    <scope>NUCLEOTIDE SEQUENCE [LARGE SCALE GENOMIC DNA]</scope>
    <source>
        <strain evidence="3 4">DSM 45166</strain>
    </source>
</reference>